<proteinExistence type="predicted"/>
<feature type="region of interest" description="Disordered" evidence="2">
    <location>
        <begin position="268"/>
        <end position="288"/>
    </location>
</feature>
<dbReference type="GO" id="GO:0005759">
    <property type="term" value="C:mitochondrial matrix"/>
    <property type="evidence" value="ECO:0007669"/>
    <property type="project" value="TreeGrafter"/>
</dbReference>
<evidence type="ECO:0000313" key="6">
    <source>
        <dbReference type="Proteomes" id="UP000777482"/>
    </source>
</evidence>
<accession>A0A9P6W0D6</accession>
<dbReference type="GO" id="GO:0061749">
    <property type="term" value="F:forked DNA-dependent helicase activity"/>
    <property type="evidence" value="ECO:0007669"/>
    <property type="project" value="TreeGrafter"/>
</dbReference>
<comment type="caution">
    <text evidence="5">The sequence shown here is derived from an EMBL/GenBank/DDBJ whole genome shotgun (WGS) entry which is preliminary data.</text>
</comment>
<dbReference type="InterPro" id="IPR006935">
    <property type="entry name" value="Helicase/UvrB_N"/>
</dbReference>
<dbReference type="GO" id="GO:0016787">
    <property type="term" value="F:hydrolase activity"/>
    <property type="evidence" value="ECO:0007669"/>
    <property type="project" value="InterPro"/>
</dbReference>
<feature type="region of interest" description="Disordered" evidence="2">
    <location>
        <begin position="839"/>
        <end position="867"/>
    </location>
</feature>
<evidence type="ECO:0008006" key="7">
    <source>
        <dbReference type="Google" id="ProtNLM"/>
    </source>
</evidence>
<dbReference type="Pfam" id="PF00271">
    <property type="entry name" value="Helicase_C"/>
    <property type="match status" value="1"/>
</dbReference>
<evidence type="ECO:0000313" key="5">
    <source>
        <dbReference type="EMBL" id="KAG0661148.1"/>
    </source>
</evidence>
<dbReference type="PANTHER" id="PTHR47396:SF1">
    <property type="entry name" value="ATP-DEPENDENT HELICASE IRC3-RELATED"/>
    <property type="match status" value="1"/>
</dbReference>
<dbReference type="PROSITE" id="PS51194">
    <property type="entry name" value="HELICASE_CTER"/>
    <property type="match status" value="1"/>
</dbReference>
<dbReference type="SMART" id="SM00487">
    <property type="entry name" value="DEXDc"/>
    <property type="match status" value="1"/>
</dbReference>
<protein>
    <recommendedName>
        <fullName evidence="7">P-loop containing nucleoside triphosphate hydrolase protein</fullName>
    </recommendedName>
</protein>
<name>A0A9P6W0D6_RHOMI</name>
<dbReference type="GO" id="GO:0005524">
    <property type="term" value="F:ATP binding"/>
    <property type="evidence" value="ECO:0007669"/>
    <property type="project" value="InterPro"/>
</dbReference>
<feature type="domain" description="Helicase C-terminal" evidence="4">
    <location>
        <begin position="443"/>
        <end position="595"/>
    </location>
</feature>
<dbReference type="OrthoDB" id="270584at2759"/>
<dbReference type="CDD" id="cd18799">
    <property type="entry name" value="SF2_C_EcoAI-like"/>
    <property type="match status" value="1"/>
</dbReference>
<dbReference type="EMBL" id="PUHQ01000037">
    <property type="protein sequence ID" value="KAG0661148.1"/>
    <property type="molecule type" value="Genomic_DNA"/>
</dbReference>
<dbReference type="SMART" id="SM00490">
    <property type="entry name" value="HELICc"/>
    <property type="match status" value="1"/>
</dbReference>
<dbReference type="GO" id="GO:0032042">
    <property type="term" value="P:mitochondrial DNA metabolic process"/>
    <property type="evidence" value="ECO:0007669"/>
    <property type="project" value="TreeGrafter"/>
</dbReference>
<reference evidence="5 6" key="1">
    <citation type="submission" date="2020-11" db="EMBL/GenBank/DDBJ databases">
        <title>Kefir isolates.</title>
        <authorList>
            <person name="Marcisauskas S."/>
            <person name="Kim Y."/>
            <person name="Blasche S."/>
        </authorList>
    </citation>
    <scope>NUCLEOTIDE SEQUENCE [LARGE SCALE GENOMIC DNA]</scope>
    <source>
        <strain evidence="5 6">KR</strain>
    </source>
</reference>
<dbReference type="Pfam" id="PF04851">
    <property type="entry name" value="ResIII"/>
    <property type="match status" value="1"/>
</dbReference>
<gene>
    <name evidence="5" type="ORF">C6P46_004102</name>
</gene>
<keyword evidence="1" id="KW-0547">Nucleotide-binding</keyword>
<dbReference type="Gene3D" id="3.40.50.300">
    <property type="entry name" value="P-loop containing nucleotide triphosphate hydrolases"/>
    <property type="match status" value="2"/>
</dbReference>
<keyword evidence="1" id="KW-0067">ATP-binding</keyword>
<dbReference type="Proteomes" id="UP000777482">
    <property type="component" value="Unassembled WGS sequence"/>
</dbReference>
<dbReference type="GO" id="GO:0070125">
    <property type="term" value="P:mitochondrial translational elongation"/>
    <property type="evidence" value="ECO:0007669"/>
    <property type="project" value="TreeGrafter"/>
</dbReference>
<dbReference type="SUPFAM" id="SSF52540">
    <property type="entry name" value="P-loop containing nucleoside triphosphate hydrolases"/>
    <property type="match status" value="1"/>
</dbReference>
<feature type="domain" description="Helicase ATP-binding" evidence="3">
    <location>
        <begin position="102"/>
        <end position="384"/>
    </location>
</feature>
<dbReference type="GO" id="GO:0036121">
    <property type="term" value="F:double-stranded DNA helicase activity"/>
    <property type="evidence" value="ECO:0007669"/>
    <property type="project" value="TreeGrafter"/>
</dbReference>
<evidence type="ECO:0000259" key="3">
    <source>
        <dbReference type="PROSITE" id="PS51192"/>
    </source>
</evidence>
<dbReference type="AlphaFoldDB" id="A0A9P6W0D6"/>
<evidence type="ECO:0000256" key="1">
    <source>
        <dbReference type="ARBA" id="ARBA00022806"/>
    </source>
</evidence>
<dbReference type="InterPro" id="IPR050742">
    <property type="entry name" value="Helicase_Restrict-Modif_Enz"/>
</dbReference>
<keyword evidence="6" id="KW-1185">Reference proteome</keyword>
<dbReference type="PROSITE" id="PS51192">
    <property type="entry name" value="HELICASE_ATP_BIND_1"/>
    <property type="match status" value="1"/>
</dbReference>
<sequence>MLRQYTRLGYTRHWDPLRPLASTAAAPPRRHAQAAALARAHRQTPTPSIATHARFYAAPTTGVTQLRRRIRANLFTLRPYQQACVDAVLSEVDRGDFTRLGVSAPTGSGKTAIFTSLIGQIPPRRHPGLLEGGHGQVEARQVLVVVNSIQLASQTAEAIQRAYPDWTVEVEQGKSSATGLADVTVATFQTLAYNDFSRLEKFLPESHKAVIVDEAHHAAAASYLEILARFDPQVETALVRRDGGGELVVASEVIEGNPQEVEETITELEEEGNEEGGDGRVSELDGEEEEEVDELFPSGGPGLTTLNGDVEVETTSRMEAASYGPVEPAAPAPPPQYIDEPAAVPMLLDPVSGRARVPLLAFTATWGRADGLALGKVFEKIVWHADWLEMVQAKWLSAIQFTAVQVDRDTLDLDKVKTSSVTGDYNLSSLARQVDTVEFAEAAVDAWFEKAQDRRSTLVFGASVAHVVTLTNTFRARGIDARFVYEGTKQAERVETYQAFRAGEFPVLVNFGILTEGADFPEIDCVLLARPTRSQNLFLQMLGRGLRLSPASGKRDCLLIDMIAFTRNPEALVCTPTLFGLDPLSEIDGQTAEQLQARARESASAATSDEETPASVRKPELLPYSLSYTHYATVFDLLGVDSDSSQPGGHRGVPISRLSRNAWVGCGNDVWVLELMGKGYIRIARHPEAPDNYQAQLYTRLPAFVTGPGVVRYRSPQEIALHPNLAILLRTVDAYVKQHSDFSDLSLGRYAPWRMGPPSPAQGKFILQKALSPEERAEGKTTIDGVWIGRPWNVRVDVMNPDEKFTKGQACDIITRVKYGGLGYWKKQKKELVKEAKREEKVGREAVKASERKELAEAKRAEKAAERERKRVEKVLLKMNARKQAKEGGLRAAEAA</sequence>
<evidence type="ECO:0000259" key="4">
    <source>
        <dbReference type="PROSITE" id="PS51194"/>
    </source>
</evidence>
<dbReference type="InterPro" id="IPR014001">
    <property type="entry name" value="Helicase_ATP-bd"/>
</dbReference>
<dbReference type="InterPro" id="IPR027417">
    <property type="entry name" value="P-loop_NTPase"/>
</dbReference>
<dbReference type="GO" id="GO:0000403">
    <property type="term" value="F:Y-form DNA binding"/>
    <property type="evidence" value="ECO:0007669"/>
    <property type="project" value="TreeGrafter"/>
</dbReference>
<dbReference type="PANTHER" id="PTHR47396">
    <property type="entry name" value="TYPE I RESTRICTION ENZYME ECOKI R PROTEIN"/>
    <property type="match status" value="1"/>
</dbReference>
<organism evidence="5 6">
    <name type="scientific">Rhodotorula mucilaginosa</name>
    <name type="common">Yeast</name>
    <name type="synonym">Rhodotorula rubra</name>
    <dbReference type="NCBI Taxonomy" id="5537"/>
    <lineage>
        <taxon>Eukaryota</taxon>
        <taxon>Fungi</taxon>
        <taxon>Dikarya</taxon>
        <taxon>Basidiomycota</taxon>
        <taxon>Pucciniomycotina</taxon>
        <taxon>Microbotryomycetes</taxon>
        <taxon>Sporidiobolales</taxon>
        <taxon>Sporidiobolaceae</taxon>
        <taxon>Rhodotorula</taxon>
    </lineage>
</organism>
<keyword evidence="1" id="KW-0378">Hydrolase</keyword>
<dbReference type="InterPro" id="IPR001650">
    <property type="entry name" value="Helicase_C-like"/>
</dbReference>
<evidence type="ECO:0000256" key="2">
    <source>
        <dbReference type="SAM" id="MobiDB-lite"/>
    </source>
</evidence>
<keyword evidence="1" id="KW-0347">Helicase</keyword>